<evidence type="ECO:0000313" key="6">
    <source>
        <dbReference type="Proteomes" id="UP000231179"/>
    </source>
</evidence>
<evidence type="ECO:0000256" key="2">
    <source>
        <dbReference type="ARBA" id="ARBA00022801"/>
    </source>
</evidence>
<reference evidence="5 6" key="1">
    <citation type="submission" date="2017-11" db="EMBL/GenBank/DDBJ databases">
        <title>Complete genome sequence of Spiroplasma clarkii CN-5 (DSM 19994).</title>
        <authorList>
            <person name="Tsai Y.-M."/>
            <person name="Chang A."/>
            <person name="Lo W.-S."/>
            <person name="Kuo C.-H."/>
        </authorList>
    </citation>
    <scope>NUCLEOTIDE SEQUENCE [LARGE SCALE GENOMIC DNA]</scope>
    <source>
        <strain evidence="5 6">CN-5</strain>
    </source>
</reference>
<evidence type="ECO:0000313" key="5">
    <source>
        <dbReference type="EMBL" id="ATX70425.1"/>
    </source>
</evidence>
<dbReference type="CDD" id="cd07062">
    <property type="entry name" value="Peptidase_S66_mccF_like"/>
    <property type="match status" value="1"/>
</dbReference>
<sequence length="358" mass="40639">MKKPASLKSNDVVAIVSLSSGILGEPFCTHSLALGIKRLEEFGLKPKFMPNSLKGVDFLDQNPEARATDLKTAFSDPEVKAIICAIGGEDTYRILPYLMEDAEFKNLVKSNPKIFIGYSDSTINHLMFQSLGLTTFYGHAFLVDFAELDQAMLPYSRQSFEMMFTNQAVQEIKSSPVWYEERKTYGVENLNRPRVSHQETHGFLTLRGTGMRTGKLWGGCLESIYEALVGERYPEQKEVCQKYELFKTNFTTKDLIVFLETSEEQPTPAKYQVMLQTLIDNQLLANAQALIMGKPQDESYFTQYQEILVALTKDLQIPVLYNINFGHAHPKTILPYGVTAQVDFDKKSLKIIEKMFMD</sequence>
<dbReference type="EMBL" id="CP024870">
    <property type="protein sequence ID" value="ATX70425.1"/>
    <property type="molecule type" value="Genomic_DNA"/>
</dbReference>
<dbReference type="InterPro" id="IPR027461">
    <property type="entry name" value="Carboxypeptidase_A_C_sf"/>
</dbReference>
<accession>A0A2K8KFG5</accession>
<organism evidence="5 6">
    <name type="scientific">Spiroplasma clarkii</name>
    <dbReference type="NCBI Taxonomy" id="2139"/>
    <lineage>
        <taxon>Bacteria</taxon>
        <taxon>Bacillati</taxon>
        <taxon>Mycoplasmatota</taxon>
        <taxon>Mollicutes</taxon>
        <taxon>Entomoplasmatales</taxon>
        <taxon>Spiroplasmataceae</taxon>
        <taxon>Spiroplasma</taxon>
    </lineage>
</organism>
<dbReference type="PANTHER" id="PTHR30237:SF4">
    <property type="entry name" value="LD-CARBOXYPEPTIDASE C-TERMINAL DOMAIN-CONTAINING PROTEIN"/>
    <property type="match status" value="1"/>
</dbReference>
<dbReference type="Pfam" id="PF02016">
    <property type="entry name" value="Peptidase_S66"/>
    <property type="match status" value="1"/>
</dbReference>
<dbReference type="InterPro" id="IPR003507">
    <property type="entry name" value="S66_fam"/>
</dbReference>
<dbReference type="PIRSF" id="PIRSF028757">
    <property type="entry name" value="LD-carboxypeptidase"/>
    <property type="match status" value="1"/>
</dbReference>
<keyword evidence="5" id="KW-0645">Protease</keyword>
<dbReference type="SUPFAM" id="SSF52317">
    <property type="entry name" value="Class I glutamine amidotransferase-like"/>
    <property type="match status" value="1"/>
</dbReference>
<dbReference type="InterPro" id="IPR040449">
    <property type="entry name" value="Peptidase_S66_N"/>
</dbReference>
<dbReference type="InterPro" id="IPR027478">
    <property type="entry name" value="LdcA_N"/>
</dbReference>
<evidence type="ECO:0000256" key="1">
    <source>
        <dbReference type="ARBA" id="ARBA00010233"/>
    </source>
</evidence>
<keyword evidence="6" id="KW-1185">Reference proteome</keyword>
<dbReference type="RefSeq" id="WP_100253987.1">
    <property type="nucleotide sequence ID" value="NZ_CP024870.1"/>
</dbReference>
<dbReference type="Gene3D" id="3.50.30.60">
    <property type="entry name" value="LD-carboxypeptidase A C-terminal domain-like"/>
    <property type="match status" value="1"/>
</dbReference>
<dbReference type="InterPro" id="IPR040921">
    <property type="entry name" value="Peptidase_S66C"/>
</dbReference>
<dbReference type="InterPro" id="IPR029062">
    <property type="entry name" value="Class_I_gatase-like"/>
</dbReference>
<feature type="domain" description="LD-carboxypeptidase N-terminal" evidence="3">
    <location>
        <begin position="13"/>
        <end position="138"/>
    </location>
</feature>
<name>A0A2K8KFG5_9MOLU</name>
<evidence type="ECO:0000259" key="4">
    <source>
        <dbReference type="Pfam" id="PF17676"/>
    </source>
</evidence>
<dbReference type="GO" id="GO:0004180">
    <property type="term" value="F:carboxypeptidase activity"/>
    <property type="evidence" value="ECO:0007669"/>
    <property type="project" value="UniProtKB-KW"/>
</dbReference>
<dbReference type="Gene3D" id="3.40.50.10740">
    <property type="entry name" value="Class I glutamine amidotransferase-like"/>
    <property type="match status" value="1"/>
</dbReference>
<gene>
    <name evidence="5" type="ORF">SCLAR_v1c00900</name>
</gene>
<dbReference type="AlphaFoldDB" id="A0A2K8KFG5"/>
<proteinExistence type="inferred from homology"/>
<dbReference type="Proteomes" id="UP000231179">
    <property type="component" value="Chromosome"/>
</dbReference>
<dbReference type="Pfam" id="PF17676">
    <property type="entry name" value="Peptidase_S66C"/>
    <property type="match status" value="1"/>
</dbReference>
<keyword evidence="2" id="KW-0378">Hydrolase</keyword>
<comment type="similarity">
    <text evidence="1">Belongs to the peptidase S66 family.</text>
</comment>
<dbReference type="PANTHER" id="PTHR30237">
    <property type="entry name" value="MURAMOYLTETRAPEPTIDE CARBOXYPEPTIDASE"/>
    <property type="match status" value="1"/>
</dbReference>
<dbReference type="SUPFAM" id="SSF141986">
    <property type="entry name" value="LD-carboxypeptidase A C-terminal domain-like"/>
    <property type="match status" value="1"/>
</dbReference>
<feature type="domain" description="LD-carboxypeptidase C-terminal" evidence="4">
    <location>
        <begin position="213"/>
        <end position="342"/>
    </location>
</feature>
<protein>
    <submittedName>
        <fullName evidence="5">LD-carboxypeptidase</fullName>
    </submittedName>
</protein>
<evidence type="ECO:0000259" key="3">
    <source>
        <dbReference type="Pfam" id="PF02016"/>
    </source>
</evidence>
<keyword evidence="5" id="KW-0121">Carboxypeptidase</keyword>